<evidence type="ECO:0000313" key="3">
    <source>
        <dbReference type="EMBL" id="CAB4875852.1"/>
    </source>
</evidence>
<dbReference type="SUPFAM" id="SSF53300">
    <property type="entry name" value="vWA-like"/>
    <property type="match status" value="1"/>
</dbReference>
<dbReference type="AlphaFoldDB" id="A0A6J7RKZ6"/>
<reference evidence="4" key="1">
    <citation type="submission" date="2020-05" db="EMBL/GenBank/DDBJ databases">
        <authorList>
            <person name="Chiriac C."/>
            <person name="Salcher M."/>
            <person name="Ghai R."/>
            <person name="Kavagutti S V."/>
        </authorList>
    </citation>
    <scope>NUCLEOTIDE SEQUENCE</scope>
</reference>
<dbReference type="CDD" id="cd00198">
    <property type="entry name" value="vWFA"/>
    <property type="match status" value="1"/>
</dbReference>
<feature type="domain" description="VWFA" evidence="1">
    <location>
        <begin position="9"/>
        <end position="204"/>
    </location>
</feature>
<dbReference type="Gene3D" id="3.40.50.410">
    <property type="entry name" value="von Willebrand factor, type A domain"/>
    <property type="match status" value="1"/>
</dbReference>
<name>A0A6J7RKZ6_9ZZZZ</name>
<dbReference type="EMBL" id="CAFABE010000002">
    <property type="protein sequence ID" value="CAB4816271.1"/>
    <property type="molecule type" value="Genomic_DNA"/>
</dbReference>
<evidence type="ECO:0000259" key="1">
    <source>
        <dbReference type="PROSITE" id="PS50234"/>
    </source>
</evidence>
<proteinExistence type="predicted"/>
<dbReference type="EMBL" id="CAFBLT010000001">
    <property type="protein sequence ID" value="CAB4875852.1"/>
    <property type="molecule type" value="Genomic_DNA"/>
</dbReference>
<gene>
    <name evidence="2" type="ORF">UFOPK3164_00084</name>
    <name evidence="3" type="ORF">UFOPK3427_01122</name>
    <name evidence="4" type="ORF">UFOPK4112_01460</name>
</gene>
<dbReference type="InterPro" id="IPR002035">
    <property type="entry name" value="VWF_A"/>
</dbReference>
<dbReference type="PROSITE" id="PS50234">
    <property type="entry name" value="VWFA"/>
    <property type="match status" value="1"/>
</dbReference>
<dbReference type="InterPro" id="IPR036465">
    <property type="entry name" value="vWFA_dom_sf"/>
</dbReference>
<dbReference type="EMBL" id="CAFBPM010000016">
    <property type="protein sequence ID" value="CAB5029148.1"/>
    <property type="molecule type" value="Genomic_DNA"/>
</dbReference>
<accession>A0A6J7RKZ6</accession>
<evidence type="ECO:0000313" key="4">
    <source>
        <dbReference type="EMBL" id="CAB5029148.1"/>
    </source>
</evidence>
<protein>
    <submittedName>
        <fullName evidence="4">Unannotated protein</fullName>
    </submittedName>
</protein>
<evidence type="ECO:0000313" key="2">
    <source>
        <dbReference type="EMBL" id="CAB4816271.1"/>
    </source>
</evidence>
<sequence>MTTTTPKLHIYFVLDRSGSMNSMVDDVIGGFNGFVNAQQADGADAVMTLIQFDGQDSHEVLADAVSIAKMKPLTAATFCPRGNTPLYDAMGHVLADATIRSERRRDEKKAEENVLFVTFTDGGENASREYTHTQIFDLVQRREQDGWMFAYLGANQDAYDEAERFGVSEGSIQNFAGDGEGSTVAFMSLSDATINKRAKIRNSVQHDNTDFFEGNKHAEQDLKKRTTRRSY</sequence>
<organism evidence="4">
    <name type="scientific">freshwater metagenome</name>
    <dbReference type="NCBI Taxonomy" id="449393"/>
    <lineage>
        <taxon>unclassified sequences</taxon>
        <taxon>metagenomes</taxon>
        <taxon>ecological metagenomes</taxon>
    </lineage>
</organism>